<dbReference type="InterPro" id="IPR015590">
    <property type="entry name" value="Aldehyde_DH_dom"/>
</dbReference>
<proteinExistence type="predicted"/>
<evidence type="ECO:0000313" key="2">
    <source>
        <dbReference type="EMBL" id="VDK80899.1"/>
    </source>
</evidence>
<protein>
    <recommendedName>
        <fullName evidence="1">Aldehyde dehydrogenase domain-containing protein</fullName>
    </recommendedName>
</protein>
<evidence type="ECO:0000259" key="1">
    <source>
        <dbReference type="Pfam" id="PF00171"/>
    </source>
</evidence>
<sequence>MRLLRLVNRFSTSREEIFGAIIHLSKCKTVEEPTDRATDSANGLATGIFMQDLDKVLYAMYFLCAGFVW</sequence>
<dbReference type="InterPro" id="IPR016163">
    <property type="entry name" value="Ald_DH_C"/>
</dbReference>
<reference evidence="2 3" key="1">
    <citation type="submission" date="2018-11" db="EMBL/GenBank/DDBJ databases">
        <authorList>
            <consortium name="Pathogen Informatics"/>
        </authorList>
    </citation>
    <scope>NUCLEOTIDE SEQUENCE [LARGE SCALE GENOMIC DNA]</scope>
</reference>
<keyword evidence="3" id="KW-1185">Reference proteome</keyword>
<dbReference type="GO" id="GO:0016620">
    <property type="term" value="F:oxidoreductase activity, acting on the aldehyde or oxo group of donors, NAD or NADP as acceptor"/>
    <property type="evidence" value="ECO:0007669"/>
    <property type="project" value="InterPro"/>
</dbReference>
<feature type="domain" description="Aldehyde dehydrogenase" evidence="1">
    <location>
        <begin position="11"/>
        <end position="69"/>
    </location>
</feature>
<dbReference type="EMBL" id="UYRU01043232">
    <property type="protein sequence ID" value="VDK80899.1"/>
    <property type="molecule type" value="Genomic_DNA"/>
</dbReference>
<gene>
    <name evidence="2" type="ORF">DILT_LOCUS3160</name>
</gene>
<name>A0A3P6TC06_DIBLA</name>
<accession>A0A3P6TC06</accession>
<organism evidence="2 3">
    <name type="scientific">Dibothriocephalus latus</name>
    <name type="common">Fish tapeworm</name>
    <name type="synonym">Diphyllobothrium latum</name>
    <dbReference type="NCBI Taxonomy" id="60516"/>
    <lineage>
        <taxon>Eukaryota</taxon>
        <taxon>Metazoa</taxon>
        <taxon>Spiralia</taxon>
        <taxon>Lophotrochozoa</taxon>
        <taxon>Platyhelminthes</taxon>
        <taxon>Cestoda</taxon>
        <taxon>Eucestoda</taxon>
        <taxon>Diphyllobothriidea</taxon>
        <taxon>Diphyllobothriidae</taxon>
        <taxon>Dibothriocephalus</taxon>
    </lineage>
</organism>
<dbReference type="Gene3D" id="3.40.309.10">
    <property type="entry name" value="Aldehyde Dehydrogenase, Chain A, domain 2"/>
    <property type="match status" value="1"/>
</dbReference>
<dbReference type="AlphaFoldDB" id="A0A3P6TC06"/>
<dbReference type="Proteomes" id="UP000281553">
    <property type="component" value="Unassembled WGS sequence"/>
</dbReference>
<dbReference type="SUPFAM" id="SSF53720">
    <property type="entry name" value="ALDH-like"/>
    <property type="match status" value="1"/>
</dbReference>
<dbReference type="InterPro" id="IPR016161">
    <property type="entry name" value="Ald_DH/histidinol_DH"/>
</dbReference>
<evidence type="ECO:0000313" key="3">
    <source>
        <dbReference type="Proteomes" id="UP000281553"/>
    </source>
</evidence>
<dbReference type="Pfam" id="PF00171">
    <property type="entry name" value="Aldedh"/>
    <property type="match status" value="1"/>
</dbReference>